<protein>
    <submittedName>
        <fullName evidence="6">MerR family transcriptional regulator</fullName>
    </submittedName>
</protein>
<dbReference type="GO" id="GO:0003700">
    <property type="term" value="F:DNA-binding transcription factor activity"/>
    <property type="evidence" value="ECO:0007669"/>
    <property type="project" value="InterPro"/>
</dbReference>
<dbReference type="PRINTS" id="PR00040">
    <property type="entry name" value="HTHMERR"/>
</dbReference>
<dbReference type="KEGG" id="aab:A4R43_00980"/>
<dbReference type="InterPro" id="IPR000551">
    <property type="entry name" value="MerR-type_HTH_dom"/>
</dbReference>
<sequence>MHYTISEVARHFGLAVSALRYYDEIGLLAPAGRRGTVRTYGRGELRRLALVQLLHHDGLMSLADTATALSADQAGPRTVIEDAIGVMREQVERLQAAQRVLEHLLTCPRDDPVRDCPVLAEQLEQTVEHALAGASGPLPGAGKPAGR</sequence>
<feature type="domain" description="HTH merR-type" evidence="5">
    <location>
        <begin position="2"/>
        <end position="71"/>
    </location>
</feature>
<dbReference type="Proteomes" id="UP000250434">
    <property type="component" value="Chromosome"/>
</dbReference>
<dbReference type="PANTHER" id="PTHR30204:SF69">
    <property type="entry name" value="MERR-FAMILY TRANSCRIPTIONAL REGULATOR"/>
    <property type="match status" value="1"/>
</dbReference>
<keyword evidence="3" id="KW-0238">DNA-binding</keyword>
<dbReference type="SMART" id="SM00422">
    <property type="entry name" value="HTH_MERR"/>
    <property type="match status" value="1"/>
</dbReference>
<dbReference type="OrthoDB" id="9802039at2"/>
<evidence type="ECO:0000259" key="5">
    <source>
        <dbReference type="PROSITE" id="PS50937"/>
    </source>
</evidence>
<reference evidence="6 7" key="1">
    <citation type="submission" date="2016-04" db="EMBL/GenBank/DDBJ databases">
        <title>Complete genome sequence and analysis of deep-sea sediment isolate, Amycolatopsis sp. WP1.</title>
        <authorList>
            <person name="Wang H."/>
            <person name="Chen S."/>
            <person name="Wu Q."/>
        </authorList>
    </citation>
    <scope>NUCLEOTIDE SEQUENCE [LARGE SCALE GENOMIC DNA]</scope>
    <source>
        <strain evidence="6 7">WP1</strain>
    </source>
</reference>
<evidence type="ECO:0000256" key="1">
    <source>
        <dbReference type="ARBA" id="ARBA00022491"/>
    </source>
</evidence>
<dbReference type="GO" id="GO:0003677">
    <property type="term" value="F:DNA binding"/>
    <property type="evidence" value="ECO:0007669"/>
    <property type="project" value="UniProtKB-KW"/>
</dbReference>
<keyword evidence="1" id="KW-0678">Repressor</keyword>
<evidence type="ECO:0000256" key="4">
    <source>
        <dbReference type="ARBA" id="ARBA00023163"/>
    </source>
</evidence>
<dbReference type="Pfam" id="PF13411">
    <property type="entry name" value="MerR_1"/>
    <property type="match status" value="1"/>
</dbReference>
<name>A0A344KZN8_9PSEU</name>
<evidence type="ECO:0000313" key="7">
    <source>
        <dbReference type="Proteomes" id="UP000250434"/>
    </source>
</evidence>
<dbReference type="PROSITE" id="PS50937">
    <property type="entry name" value="HTH_MERR_2"/>
    <property type="match status" value="1"/>
</dbReference>
<keyword evidence="4" id="KW-0804">Transcription</keyword>
<keyword evidence="2" id="KW-0805">Transcription regulation</keyword>
<accession>A0A344KZN8</accession>
<dbReference type="AlphaFoldDB" id="A0A344KZN8"/>
<dbReference type="InterPro" id="IPR009061">
    <property type="entry name" value="DNA-bd_dom_put_sf"/>
</dbReference>
<organism evidence="6 7">
    <name type="scientific">Amycolatopsis albispora</name>
    <dbReference type="NCBI Taxonomy" id="1804986"/>
    <lineage>
        <taxon>Bacteria</taxon>
        <taxon>Bacillati</taxon>
        <taxon>Actinomycetota</taxon>
        <taxon>Actinomycetes</taxon>
        <taxon>Pseudonocardiales</taxon>
        <taxon>Pseudonocardiaceae</taxon>
        <taxon>Amycolatopsis</taxon>
    </lineage>
</organism>
<dbReference type="EMBL" id="CP015163">
    <property type="protein sequence ID" value="AXB41262.1"/>
    <property type="molecule type" value="Genomic_DNA"/>
</dbReference>
<dbReference type="InterPro" id="IPR047057">
    <property type="entry name" value="MerR_fam"/>
</dbReference>
<dbReference type="PANTHER" id="PTHR30204">
    <property type="entry name" value="REDOX-CYCLING DRUG-SENSING TRANSCRIPTIONAL ACTIVATOR SOXR"/>
    <property type="match status" value="1"/>
</dbReference>
<proteinExistence type="predicted"/>
<evidence type="ECO:0000256" key="2">
    <source>
        <dbReference type="ARBA" id="ARBA00023015"/>
    </source>
</evidence>
<evidence type="ECO:0000313" key="6">
    <source>
        <dbReference type="EMBL" id="AXB41262.1"/>
    </source>
</evidence>
<keyword evidence="7" id="KW-1185">Reference proteome</keyword>
<dbReference type="RefSeq" id="WP_113690550.1">
    <property type="nucleotide sequence ID" value="NZ_CP015163.1"/>
</dbReference>
<gene>
    <name evidence="6" type="ORF">A4R43_00980</name>
</gene>
<evidence type="ECO:0000256" key="3">
    <source>
        <dbReference type="ARBA" id="ARBA00023125"/>
    </source>
</evidence>
<dbReference type="SUPFAM" id="SSF46955">
    <property type="entry name" value="Putative DNA-binding domain"/>
    <property type="match status" value="1"/>
</dbReference>
<dbReference type="Gene3D" id="1.10.1660.10">
    <property type="match status" value="1"/>
</dbReference>